<dbReference type="AlphaFoldDB" id="A0A269YHT0"/>
<dbReference type="OrthoDB" id="9994981at2"/>
<evidence type="ECO:0000313" key="3">
    <source>
        <dbReference type="EMBL" id="PAK85082.1"/>
    </source>
</evidence>
<feature type="transmembrane region" description="Helical" evidence="1">
    <location>
        <begin position="43"/>
        <end position="63"/>
    </location>
</feature>
<evidence type="ECO:0000313" key="7">
    <source>
        <dbReference type="Proteomes" id="UP000294668"/>
    </source>
</evidence>
<protein>
    <submittedName>
        <fullName evidence="3">Uncharacterized protein</fullName>
    </submittedName>
</protein>
<evidence type="ECO:0000313" key="5">
    <source>
        <dbReference type="Proteomes" id="UP000214739"/>
    </source>
</evidence>
<keyword evidence="1" id="KW-0472">Membrane</keyword>
<dbReference type="EMBL" id="NCXI01000021">
    <property type="protein sequence ID" value="PAK85082.1"/>
    <property type="molecule type" value="Genomic_DNA"/>
</dbReference>
<accession>A0A269YHT0</accession>
<dbReference type="Proteomes" id="UP000294668">
    <property type="component" value="Unassembled WGS sequence"/>
</dbReference>
<reference evidence="3 6" key="2">
    <citation type="submission" date="2017-04" db="EMBL/GenBank/DDBJ databases">
        <title>Kefir bacterial isolates.</title>
        <authorList>
            <person name="Kim Y."/>
            <person name="Blasche S."/>
            <person name="Patil K.R."/>
        </authorList>
    </citation>
    <scope>NUCLEOTIDE SEQUENCE [LARGE SCALE GENOMIC DNA]</scope>
    <source>
        <strain evidence="3 6">OG2</strain>
    </source>
</reference>
<dbReference type="EMBL" id="PUFL01000032">
    <property type="protein sequence ID" value="TDG93425.1"/>
    <property type="molecule type" value="Genomic_DNA"/>
</dbReference>
<reference evidence="4" key="4">
    <citation type="submission" date="2019-02" db="EMBL/GenBank/DDBJ databases">
        <authorList>
            <person name="Buron G."/>
            <person name="Chaylann A."/>
            <person name="Dolejs I."/>
            <person name="Forster J."/>
            <person name="Miks M.H."/>
        </authorList>
    </citation>
    <scope>NUCLEOTIDE SEQUENCE</scope>
    <source>
        <strain evidence="4">DSM 10551</strain>
    </source>
</reference>
<reference evidence="2 5" key="1">
    <citation type="journal article" date="2017" name="Biosci Microbiota Food Health">
        <title>Genomic characterization reconfirms the taxonomic status of Lactobacillus parakefiri.</title>
        <authorList>
            <person name="Tanizawa Y."/>
            <person name="Kobayashi H."/>
            <person name="Kaminuma E."/>
            <person name="Sakamoto M."/>
            <person name="Ohkuma M."/>
            <person name="Nakamura Y."/>
            <person name="Arita M."/>
            <person name="Tohno M."/>
        </authorList>
    </citation>
    <scope>NUCLEOTIDE SEQUENCE [LARGE SCALE GENOMIC DNA]</scope>
    <source>
        <strain evidence="2 5">JCM 8573</strain>
    </source>
</reference>
<evidence type="ECO:0000313" key="4">
    <source>
        <dbReference type="EMBL" id="TDG93425.1"/>
    </source>
</evidence>
<evidence type="ECO:0000256" key="1">
    <source>
        <dbReference type="SAM" id="Phobius"/>
    </source>
</evidence>
<evidence type="ECO:0000313" key="6">
    <source>
        <dbReference type="Proteomes" id="UP000216802"/>
    </source>
</evidence>
<dbReference type="Proteomes" id="UP000214739">
    <property type="component" value="Unassembled WGS sequence"/>
</dbReference>
<dbReference type="RefSeq" id="WP_057961543.1">
    <property type="nucleotide sequence ID" value="NZ_BAAAXO010000025.1"/>
</dbReference>
<organism evidence="3 6">
    <name type="scientific">Lentilactobacillus parakefiri</name>
    <dbReference type="NCBI Taxonomy" id="152332"/>
    <lineage>
        <taxon>Bacteria</taxon>
        <taxon>Bacillati</taxon>
        <taxon>Bacillota</taxon>
        <taxon>Bacilli</taxon>
        <taxon>Lactobacillales</taxon>
        <taxon>Lactobacillaceae</taxon>
        <taxon>Lentilactobacillus</taxon>
    </lineage>
</organism>
<evidence type="ECO:0000313" key="2">
    <source>
        <dbReference type="EMBL" id="GAW71069.1"/>
    </source>
</evidence>
<reference evidence="4 7" key="3">
    <citation type="journal article" date="2019" name="Appl. Microbiol. Biotechnol.">
        <title>Uncovering carbohydrate metabolism through a genotype-phenotype association study of 56 lactic acid bacteria genomes.</title>
        <authorList>
            <person name="Buron-Moles G."/>
            <person name="Chailyan A."/>
            <person name="Dolejs I."/>
            <person name="Forster J."/>
            <person name="Miks M.H."/>
        </authorList>
    </citation>
    <scope>NUCLEOTIDE SEQUENCE [LARGE SCALE GENOMIC DNA]</scope>
    <source>
        <strain evidence="4 7">DSM 10551</strain>
    </source>
</reference>
<keyword evidence="7" id="KW-1185">Reference proteome</keyword>
<keyword evidence="1" id="KW-0812">Transmembrane</keyword>
<sequence length="70" mass="7876">MKNLLGRIGAMFAWVYNLGIRLNDLVEKRFGKSFGLIFDFMKISEVFLILLLVGILGIVYLLLKLIGGSI</sequence>
<dbReference type="EMBL" id="BDGB01000008">
    <property type="protein sequence ID" value="GAW71069.1"/>
    <property type="molecule type" value="Genomic_DNA"/>
</dbReference>
<proteinExistence type="predicted"/>
<comment type="caution">
    <text evidence="3">The sequence shown here is derived from an EMBL/GenBank/DDBJ whole genome shotgun (WGS) entry which is preliminary data.</text>
</comment>
<gene>
    <name evidence="3" type="ORF">B8W98_04285</name>
    <name evidence="4" type="ORF">C5L28_000336</name>
    <name evidence="2" type="ORF">LPKJCM_00140</name>
</gene>
<dbReference type="Proteomes" id="UP000216802">
    <property type="component" value="Unassembled WGS sequence"/>
</dbReference>
<name>A0A269YHT0_9LACO</name>
<keyword evidence="1" id="KW-1133">Transmembrane helix</keyword>